<evidence type="ECO:0000256" key="4">
    <source>
        <dbReference type="ARBA" id="ARBA00023136"/>
    </source>
</evidence>
<dbReference type="SUPFAM" id="SSF103473">
    <property type="entry name" value="MFS general substrate transporter"/>
    <property type="match status" value="1"/>
</dbReference>
<gene>
    <name evidence="7" type="ORF">COT87_02830</name>
</gene>
<dbReference type="InterPro" id="IPR053160">
    <property type="entry name" value="MFS_DHA3_Transporter"/>
</dbReference>
<comment type="subcellular location">
    <subcellularLocation>
        <location evidence="1">Membrane</location>
        <topology evidence="1">Multi-pass membrane protein</topology>
    </subcellularLocation>
</comment>
<evidence type="ECO:0000313" key="8">
    <source>
        <dbReference type="Proteomes" id="UP000230796"/>
    </source>
</evidence>
<comment type="caution">
    <text evidence="7">The sequence shown here is derived from an EMBL/GenBank/DDBJ whole genome shotgun (WGS) entry which is preliminary data.</text>
</comment>
<evidence type="ECO:0000256" key="1">
    <source>
        <dbReference type="ARBA" id="ARBA00004141"/>
    </source>
</evidence>
<feature type="domain" description="Major facilitator superfamily (MFS) profile" evidence="6">
    <location>
        <begin position="1"/>
        <end position="389"/>
    </location>
</feature>
<protein>
    <recommendedName>
        <fullName evidence="6">Major facilitator superfamily (MFS) profile domain-containing protein</fullName>
    </recommendedName>
</protein>
<dbReference type="PANTHER" id="PTHR23530">
    <property type="entry name" value="TRANSPORT PROTEIN-RELATED"/>
    <property type="match status" value="1"/>
</dbReference>
<dbReference type="GO" id="GO:0016020">
    <property type="term" value="C:membrane"/>
    <property type="evidence" value="ECO:0007669"/>
    <property type="project" value="UniProtKB-SubCell"/>
</dbReference>
<feature type="transmembrane region" description="Helical" evidence="5">
    <location>
        <begin position="47"/>
        <end position="67"/>
    </location>
</feature>
<feature type="transmembrane region" description="Helical" evidence="5">
    <location>
        <begin position="351"/>
        <end position="378"/>
    </location>
</feature>
<feature type="transmembrane region" description="Helical" evidence="5">
    <location>
        <begin position="250"/>
        <end position="271"/>
    </location>
</feature>
<feature type="transmembrane region" description="Helical" evidence="5">
    <location>
        <begin position="15"/>
        <end position="35"/>
    </location>
</feature>
<organism evidence="7 8">
    <name type="scientific">Candidatus Collierbacteria bacterium CG10_big_fil_rev_8_21_14_0_10_44_9</name>
    <dbReference type="NCBI Taxonomy" id="1974535"/>
    <lineage>
        <taxon>Bacteria</taxon>
        <taxon>Candidatus Collieribacteriota</taxon>
    </lineage>
</organism>
<keyword evidence="2 5" id="KW-0812">Transmembrane</keyword>
<dbReference type="InterPro" id="IPR036259">
    <property type="entry name" value="MFS_trans_sf"/>
</dbReference>
<dbReference type="Gene3D" id="1.20.1250.20">
    <property type="entry name" value="MFS general substrate transporter like domains"/>
    <property type="match status" value="1"/>
</dbReference>
<dbReference type="InterPro" id="IPR020846">
    <property type="entry name" value="MFS_dom"/>
</dbReference>
<evidence type="ECO:0000256" key="5">
    <source>
        <dbReference type="SAM" id="Phobius"/>
    </source>
</evidence>
<name>A0A2H0VKC6_9BACT</name>
<evidence type="ECO:0000256" key="3">
    <source>
        <dbReference type="ARBA" id="ARBA00022989"/>
    </source>
</evidence>
<dbReference type="PROSITE" id="PS50850">
    <property type="entry name" value="MFS"/>
    <property type="match status" value="1"/>
</dbReference>
<dbReference type="PANTHER" id="PTHR23530:SF1">
    <property type="entry name" value="PERMEASE, MAJOR FACILITATOR SUPERFAMILY-RELATED"/>
    <property type="match status" value="1"/>
</dbReference>
<feature type="transmembrane region" description="Helical" evidence="5">
    <location>
        <begin position="219"/>
        <end position="238"/>
    </location>
</feature>
<feature type="transmembrane region" description="Helical" evidence="5">
    <location>
        <begin position="74"/>
        <end position="93"/>
    </location>
</feature>
<dbReference type="InterPro" id="IPR005829">
    <property type="entry name" value="Sugar_transporter_CS"/>
</dbReference>
<reference evidence="8" key="1">
    <citation type="submission" date="2017-09" db="EMBL/GenBank/DDBJ databases">
        <title>Depth-based differentiation of microbial function through sediment-hosted aquifers and enrichment of novel symbionts in the deep terrestrial subsurface.</title>
        <authorList>
            <person name="Probst A.J."/>
            <person name="Ladd B."/>
            <person name="Jarett J.K."/>
            <person name="Geller-Mcgrath D.E."/>
            <person name="Sieber C.M.K."/>
            <person name="Emerson J.B."/>
            <person name="Anantharaman K."/>
            <person name="Thomas B.C."/>
            <person name="Malmstrom R."/>
            <person name="Stieglmeier M."/>
            <person name="Klingl A."/>
            <person name="Woyke T."/>
            <person name="Ryan C.M."/>
            <person name="Banfield J.F."/>
        </authorList>
    </citation>
    <scope>NUCLEOTIDE SEQUENCE [LARGE SCALE GENOMIC DNA]</scope>
</reference>
<dbReference type="AlphaFoldDB" id="A0A2H0VKC6"/>
<dbReference type="InterPro" id="IPR011701">
    <property type="entry name" value="MFS"/>
</dbReference>
<feature type="transmembrane region" description="Helical" evidence="5">
    <location>
        <begin position="283"/>
        <end position="301"/>
    </location>
</feature>
<sequence>MTLRSWWADPINKNYLYAFFKNFAFFSGVLVPFFTDWGHISLFQVQILQSWFSIWVFVLEIPTGAIADKIGRKHSLILGAIMIAIATLVYGSIPSFTIFLLAEFLFAVGYALNSGADQALLYDTLKSLGREDESKKVMGRADALMLAGMMCAAPIGSLIASRWGLNAPQLMTAIPMLIAGALAWSIPEPKIHSESESRRYSDIIKHGFREIRHNPIIRTLAFDSVVVSSAAYFVVWYYQPFMSNLGIPIIYFGLAHALLLLSEILVSSNFTTLEKILGSGKDYLRNSALLVTASLIFAAIFRHWTSLILLIIIGGGVGYTRATYISSIANKYIDSRSRATVLSSVGMLRRLALVPLNPAVGALATYSLPLAFIIISLFPLSSLFIEEEV</sequence>
<dbReference type="EMBL" id="PFAF01000059">
    <property type="protein sequence ID" value="PIR98799.1"/>
    <property type="molecule type" value="Genomic_DNA"/>
</dbReference>
<dbReference type="Proteomes" id="UP000230796">
    <property type="component" value="Unassembled WGS sequence"/>
</dbReference>
<evidence type="ECO:0000259" key="6">
    <source>
        <dbReference type="PROSITE" id="PS50850"/>
    </source>
</evidence>
<keyword evidence="3 5" id="KW-1133">Transmembrane helix</keyword>
<feature type="transmembrane region" description="Helical" evidence="5">
    <location>
        <begin position="143"/>
        <end position="161"/>
    </location>
</feature>
<keyword evidence="4 5" id="KW-0472">Membrane</keyword>
<accession>A0A2H0VKC6</accession>
<proteinExistence type="predicted"/>
<dbReference type="GO" id="GO:0022857">
    <property type="term" value="F:transmembrane transporter activity"/>
    <property type="evidence" value="ECO:0007669"/>
    <property type="project" value="InterPro"/>
</dbReference>
<evidence type="ECO:0000256" key="2">
    <source>
        <dbReference type="ARBA" id="ARBA00022692"/>
    </source>
</evidence>
<dbReference type="Pfam" id="PF07690">
    <property type="entry name" value="MFS_1"/>
    <property type="match status" value="1"/>
</dbReference>
<evidence type="ECO:0000313" key="7">
    <source>
        <dbReference type="EMBL" id="PIR98799.1"/>
    </source>
</evidence>
<feature type="transmembrane region" description="Helical" evidence="5">
    <location>
        <begin position="307"/>
        <end position="330"/>
    </location>
</feature>
<dbReference type="PROSITE" id="PS00216">
    <property type="entry name" value="SUGAR_TRANSPORT_1"/>
    <property type="match status" value="1"/>
</dbReference>